<dbReference type="Proteomes" id="UP000095287">
    <property type="component" value="Unplaced"/>
</dbReference>
<evidence type="ECO:0000256" key="6">
    <source>
        <dbReference type="ARBA" id="ARBA00023277"/>
    </source>
</evidence>
<reference evidence="13" key="1">
    <citation type="submission" date="2016-11" db="UniProtKB">
        <authorList>
            <consortium name="WormBaseParasite"/>
        </authorList>
    </citation>
    <scope>IDENTIFICATION</scope>
</reference>
<feature type="binding site" evidence="10">
    <location>
        <position position="151"/>
    </location>
    <ligand>
        <name>Zn(2+)</name>
        <dbReference type="ChEBI" id="CHEBI:29105"/>
    </ligand>
</feature>
<feature type="binding site" evidence="10">
    <location>
        <position position="220"/>
    </location>
    <ligand>
        <name>Zn(2+)</name>
        <dbReference type="ChEBI" id="CHEBI:29105"/>
    </ligand>
</feature>
<evidence type="ECO:0000256" key="2">
    <source>
        <dbReference type="ARBA" id="ARBA00011899"/>
    </source>
</evidence>
<dbReference type="InterPro" id="IPR011059">
    <property type="entry name" value="Metal-dep_hydrolase_composite"/>
</dbReference>
<evidence type="ECO:0000256" key="4">
    <source>
        <dbReference type="ARBA" id="ARBA00022723"/>
    </source>
</evidence>
<evidence type="ECO:0000256" key="9">
    <source>
        <dbReference type="PIRSR" id="PIRSR038994-1"/>
    </source>
</evidence>
<dbReference type="GO" id="GO:0106279">
    <property type="term" value="P:negative regulation of UDP-N-acetylglucosamine biosynthetic process"/>
    <property type="evidence" value="ECO:0007669"/>
    <property type="project" value="UniProtKB-ARBA"/>
</dbReference>
<dbReference type="GO" id="GO:0019262">
    <property type="term" value="P:N-acetylneuraminate catabolic process"/>
    <property type="evidence" value="ECO:0007669"/>
    <property type="project" value="UniProtKB-ARBA"/>
</dbReference>
<comment type="cofactor">
    <cofactor evidence="10">
        <name>a divalent metal cation</name>
        <dbReference type="ChEBI" id="CHEBI:60240"/>
    </cofactor>
    <text evidence="10">Binds 1 divalent metal cation per subunit.</text>
</comment>
<dbReference type="FunFam" id="3.20.20.140:FF:000023">
    <property type="entry name" value="N-acetylglucosamine-6-phosphate deacetylase"/>
    <property type="match status" value="1"/>
</dbReference>
<accession>A0A1I7XVV5</accession>
<dbReference type="SUPFAM" id="SSF51338">
    <property type="entry name" value="Composite domain of metallo-dependent hydrolases"/>
    <property type="match status" value="1"/>
</dbReference>
<dbReference type="Pfam" id="PF01979">
    <property type="entry name" value="Amidohydro_1"/>
    <property type="match status" value="1"/>
</dbReference>
<dbReference type="EC" id="3.5.1.25" evidence="2 8"/>
<dbReference type="WBParaSite" id="L893_g10008.t1">
    <property type="protein sequence ID" value="L893_g10008.t1"/>
    <property type="gene ID" value="L893_g10008"/>
</dbReference>
<evidence type="ECO:0000313" key="13">
    <source>
        <dbReference type="WBParaSite" id="L893_g10008.t1"/>
    </source>
</evidence>
<dbReference type="Gene3D" id="2.30.40.10">
    <property type="entry name" value="Urease, subunit C, domain 1"/>
    <property type="match status" value="1"/>
</dbReference>
<comment type="catalytic activity">
    <reaction evidence="7 8">
        <text>N-acetyl-D-glucosamine 6-phosphate + H2O = D-glucosamine 6-phosphate + acetate</text>
        <dbReference type="Rhea" id="RHEA:22936"/>
        <dbReference type="ChEBI" id="CHEBI:15377"/>
        <dbReference type="ChEBI" id="CHEBI:30089"/>
        <dbReference type="ChEBI" id="CHEBI:57513"/>
        <dbReference type="ChEBI" id="CHEBI:58725"/>
        <dbReference type="EC" id="3.5.1.25"/>
    </reaction>
</comment>
<feature type="domain" description="Amidohydrolase-related" evidence="11">
    <location>
        <begin position="69"/>
        <end position="402"/>
    </location>
</feature>
<dbReference type="InterPro" id="IPR032466">
    <property type="entry name" value="Metal_Hydrolase"/>
</dbReference>
<dbReference type="PANTHER" id="PTHR11113:SF14">
    <property type="entry name" value="N-ACETYLGLUCOSAMINE-6-PHOSPHATE DEACETYLASE"/>
    <property type="match status" value="1"/>
</dbReference>
<evidence type="ECO:0000256" key="10">
    <source>
        <dbReference type="PIRSR" id="PIRSR038994-3"/>
    </source>
</evidence>
<sequence>MVAPKRVSFRNFEAGGAHLLQFVNCRLLRGGRFLAEDLWVEDGRVKDPEKVFFEERRRADLQIDCEGLILCAGFIDVQINGGFGVDFSSVESDRFVAGLELVAQKLLGFGVTSFLPTIITSKRDFYHNHLPLLKPRNGSRRGAGILGAHLEGPFISAEKRGAHPLENVVGHLDSDPEAALLDMFGSLEHVAMVTIAPELPGALEAIRYLTKRGVVVSIGHSSAGLVAGEKAIDAGARSITHLFNAMRSYHHRDPGLVGLLASKYVSRELYYGMISDGVHTHDSALRLAHRARPEGLVLVTDAISAFGMGEGKHRLGAQTVRVSGFHATIDGTDTTAGSVANMPFCVSRLVKAARCSLEEALECATVRPAELLGVAASKGTLAFGADADFVLLDESVHVAATFIAAERVFLADVRACT</sequence>
<keyword evidence="6 8" id="KW-0119">Carbohydrate metabolism</keyword>
<protein>
    <recommendedName>
        <fullName evidence="3 8">N-acetylglucosamine-6-phosphate deacetylase</fullName>
        <ecNumber evidence="2 8">3.5.1.25</ecNumber>
    </recommendedName>
</protein>
<dbReference type="GO" id="GO:0006046">
    <property type="term" value="P:N-acetylglucosamine catabolic process"/>
    <property type="evidence" value="ECO:0007669"/>
    <property type="project" value="TreeGrafter"/>
</dbReference>
<evidence type="ECO:0000256" key="5">
    <source>
        <dbReference type="ARBA" id="ARBA00022801"/>
    </source>
</evidence>
<evidence type="ECO:0000259" key="11">
    <source>
        <dbReference type="Pfam" id="PF01979"/>
    </source>
</evidence>
<dbReference type="PIRSF" id="PIRSF038994">
    <property type="entry name" value="NagA"/>
    <property type="match status" value="1"/>
</dbReference>
<organism evidence="12 13">
    <name type="scientific">Steinernema glaseri</name>
    <dbReference type="NCBI Taxonomy" id="37863"/>
    <lineage>
        <taxon>Eukaryota</taxon>
        <taxon>Metazoa</taxon>
        <taxon>Ecdysozoa</taxon>
        <taxon>Nematoda</taxon>
        <taxon>Chromadorea</taxon>
        <taxon>Rhabditida</taxon>
        <taxon>Tylenchina</taxon>
        <taxon>Panagrolaimomorpha</taxon>
        <taxon>Strongyloidoidea</taxon>
        <taxon>Steinernematidae</taxon>
        <taxon>Steinernema</taxon>
    </lineage>
</organism>
<evidence type="ECO:0000256" key="1">
    <source>
        <dbReference type="ARBA" id="ARBA00010716"/>
    </source>
</evidence>
<evidence type="ECO:0000256" key="3">
    <source>
        <dbReference type="ARBA" id="ARBA00018029"/>
    </source>
</evidence>
<dbReference type="AlphaFoldDB" id="A0A1I7XVV5"/>
<keyword evidence="12" id="KW-1185">Reference proteome</keyword>
<dbReference type="NCBIfam" id="TIGR00221">
    <property type="entry name" value="nagA"/>
    <property type="match status" value="1"/>
</dbReference>
<dbReference type="GO" id="GO:0008448">
    <property type="term" value="F:N-acetylglucosamine-6-phosphate deacetylase activity"/>
    <property type="evidence" value="ECO:0007669"/>
    <property type="project" value="UniProtKB-UniRule"/>
</dbReference>
<proteinExistence type="inferred from homology"/>
<dbReference type="SUPFAM" id="SSF51556">
    <property type="entry name" value="Metallo-dependent hydrolases"/>
    <property type="match status" value="1"/>
</dbReference>
<dbReference type="InterPro" id="IPR006680">
    <property type="entry name" value="Amidohydro-rel"/>
</dbReference>
<comment type="similarity">
    <text evidence="1 8">Belongs to the metallo-dependent hydrolases superfamily. NagA family.</text>
</comment>
<dbReference type="InterPro" id="IPR003764">
    <property type="entry name" value="GlcNAc_6-P_deAcase"/>
</dbReference>
<evidence type="ECO:0000256" key="8">
    <source>
        <dbReference type="PIRNR" id="PIRNR038994"/>
    </source>
</evidence>
<feature type="binding site" evidence="10">
    <location>
        <position position="241"/>
    </location>
    <ligand>
        <name>Zn(2+)</name>
        <dbReference type="ChEBI" id="CHEBI:29105"/>
    </ligand>
</feature>
<feature type="active site" description="Proton donor/acceptor" evidence="9">
    <location>
        <position position="301"/>
    </location>
</feature>
<dbReference type="GO" id="GO:0046872">
    <property type="term" value="F:metal ion binding"/>
    <property type="evidence" value="ECO:0007669"/>
    <property type="project" value="UniProtKB-KW"/>
</dbReference>
<evidence type="ECO:0000313" key="12">
    <source>
        <dbReference type="Proteomes" id="UP000095287"/>
    </source>
</evidence>
<name>A0A1I7XVV5_9BILA</name>
<dbReference type="PANTHER" id="PTHR11113">
    <property type="entry name" value="N-ACETYLGLUCOSAMINE-6-PHOSPHATE DEACETYLASE"/>
    <property type="match status" value="1"/>
</dbReference>
<keyword evidence="5 8" id="KW-0378">Hydrolase</keyword>
<evidence type="ECO:0000256" key="7">
    <source>
        <dbReference type="ARBA" id="ARBA00047647"/>
    </source>
</evidence>
<dbReference type="Gene3D" id="3.20.20.140">
    <property type="entry name" value="Metal-dependent hydrolases"/>
    <property type="match status" value="1"/>
</dbReference>
<keyword evidence="4 10" id="KW-0479">Metal-binding</keyword>
<dbReference type="CDD" id="cd00854">
    <property type="entry name" value="NagA"/>
    <property type="match status" value="1"/>
</dbReference>